<gene>
    <name evidence="3" type="ORF">AADG42_17655</name>
</gene>
<dbReference type="PANTHER" id="PTHR48081:SF8">
    <property type="entry name" value="ALPHA_BETA HYDROLASE FOLD-3 DOMAIN-CONTAINING PROTEIN-RELATED"/>
    <property type="match status" value="1"/>
</dbReference>
<reference evidence="3 4" key="1">
    <citation type="submission" date="2024-04" db="EMBL/GenBank/DDBJ databases">
        <title>Isolation of an actinomycete strain from pig manure.</title>
        <authorList>
            <person name="Gong T."/>
            <person name="Yu Z."/>
            <person name="An M."/>
            <person name="Wei C."/>
            <person name="Yang W."/>
            <person name="Liu L."/>
        </authorList>
    </citation>
    <scope>NUCLEOTIDE SEQUENCE [LARGE SCALE GENOMIC DNA]</scope>
    <source>
        <strain evidence="3 4">ZF39</strain>
    </source>
</reference>
<dbReference type="Pfam" id="PF07859">
    <property type="entry name" value="Abhydrolase_3"/>
    <property type="match status" value="1"/>
</dbReference>
<feature type="domain" description="Alpha/beta hydrolase fold-3" evidence="2">
    <location>
        <begin position="79"/>
        <end position="276"/>
    </location>
</feature>
<dbReference type="InterPro" id="IPR050300">
    <property type="entry name" value="GDXG_lipolytic_enzyme"/>
</dbReference>
<dbReference type="RefSeq" id="WP_425310497.1">
    <property type="nucleotide sequence ID" value="NZ_CP154795.1"/>
</dbReference>
<dbReference type="Gene3D" id="3.40.50.1820">
    <property type="entry name" value="alpha/beta hydrolase"/>
    <property type="match status" value="1"/>
</dbReference>
<dbReference type="Proteomes" id="UP001442841">
    <property type="component" value="Chromosome"/>
</dbReference>
<keyword evidence="4" id="KW-1185">Reference proteome</keyword>
<dbReference type="InterPro" id="IPR029058">
    <property type="entry name" value="AB_hydrolase_fold"/>
</dbReference>
<accession>A0ABZ3FSJ4</accession>
<dbReference type="InterPro" id="IPR013094">
    <property type="entry name" value="AB_hydrolase_3"/>
</dbReference>
<evidence type="ECO:0000256" key="1">
    <source>
        <dbReference type="ARBA" id="ARBA00022801"/>
    </source>
</evidence>
<organism evidence="3 4">
    <name type="scientific">Ammonicoccus fulvus</name>
    <dbReference type="NCBI Taxonomy" id="3138240"/>
    <lineage>
        <taxon>Bacteria</taxon>
        <taxon>Bacillati</taxon>
        <taxon>Actinomycetota</taxon>
        <taxon>Actinomycetes</taxon>
        <taxon>Propionibacteriales</taxon>
        <taxon>Propionibacteriaceae</taxon>
        <taxon>Ammonicoccus</taxon>
    </lineage>
</organism>
<dbReference type="GO" id="GO:0016787">
    <property type="term" value="F:hydrolase activity"/>
    <property type="evidence" value="ECO:0007669"/>
    <property type="project" value="UniProtKB-KW"/>
</dbReference>
<evidence type="ECO:0000313" key="4">
    <source>
        <dbReference type="Proteomes" id="UP001442841"/>
    </source>
</evidence>
<name>A0ABZ3FSJ4_9ACTN</name>
<dbReference type="EMBL" id="CP154795">
    <property type="protein sequence ID" value="XAN09061.1"/>
    <property type="molecule type" value="Genomic_DNA"/>
</dbReference>
<sequence length="304" mass="33432">MAFTIPDRLVPPLLRAARFNHVFISEENAAEHVANMAARPAAYGPPSWFRDDVTVVAGRRAGWPIYRIAPKEREPRGCVVYAHGGGWVNEIHAEHWRLIGAIAARAGVTVVVPIYPLIPFGTADVVIGEMVDLVRECRAEFGTVLLAGDSAGGQISLSTALELRDRHDETLPLTTLISPALDLSWSNPEIPEVQPDDPWLARPGGQYFSEIWRGDLPVTDQRVSPVMGDLRGLGRLLVYAGTYDILAPDARLLIQRARDARVEFDFYEAAGQVHVYPFIPTSTGRKARRTLIDRLGGVCRGEPG</sequence>
<evidence type="ECO:0000313" key="3">
    <source>
        <dbReference type="EMBL" id="XAN09061.1"/>
    </source>
</evidence>
<proteinExistence type="predicted"/>
<evidence type="ECO:0000259" key="2">
    <source>
        <dbReference type="Pfam" id="PF07859"/>
    </source>
</evidence>
<dbReference type="SUPFAM" id="SSF53474">
    <property type="entry name" value="alpha/beta-Hydrolases"/>
    <property type="match status" value="1"/>
</dbReference>
<dbReference type="PANTHER" id="PTHR48081">
    <property type="entry name" value="AB HYDROLASE SUPERFAMILY PROTEIN C4A8.06C"/>
    <property type="match status" value="1"/>
</dbReference>
<keyword evidence="1 3" id="KW-0378">Hydrolase</keyword>
<protein>
    <submittedName>
        <fullName evidence="3">Alpha/beta hydrolase</fullName>
    </submittedName>
</protein>